<keyword evidence="9 10" id="KW-0066">ATP synthesis</keyword>
<keyword evidence="7 10" id="KW-0472">Membrane</keyword>
<keyword evidence="6 10" id="KW-0406">Ion transport</keyword>
<comment type="similarity">
    <text evidence="3 10 11">Belongs to the ATPase epsilon chain family.</text>
</comment>
<dbReference type="EMBL" id="WUMV01000008">
    <property type="protein sequence ID" value="MXN66856.1"/>
    <property type="molecule type" value="Genomic_DNA"/>
</dbReference>
<dbReference type="PANTHER" id="PTHR13822:SF10">
    <property type="entry name" value="ATP SYNTHASE EPSILON CHAIN, CHLOROPLASTIC"/>
    <property type="match status" value="1"/>
</dbReference>
<dbReference type="InterPro" id="IPR001469">
    <property type="entry name" value="ATP_synth_F1_dsu/esu"/>
</dbReference>
<evidence type="ECO:0000256" key="6">
    <source>
        <dbReference type="ARBA" id="ARBA00023065"/>
    </source>
</evidence>
<keyword evidence="8 10" id="KW-0139">CF(1)</keyword>
<dbReference type="GO" id="GO:0005886">
    <property type="term" value="C:plasma membrane"/>
    <property type="evidence" value="ECO:0007669"/>
    <property type="project" value="UniProtKB-SubCell"/>
</dbReference>
<evidence type="ECO:0000256" key="1">
    <source>
        <dbReference type="ARBA" id="ARBA00003543"/>
    </source>
</evidence>
<evidence type="ECO:0000259" key="13">
    <source>
        <dbReference type="Pfam" id="PF02823"/>
    </source>
</evidence>
<evidence type="ECO:0000313" key="14">
    <source>
        <dbReference type="EMBL" id="MXN66856.1"/>
    </source>
</evidence>
<gene>
    <name evidence="10" type="primary">atpC</name>
    <name evidence="14" type="ORF">GR183_18230</name>
</gene>
<comment type="caution">
    <text evidence="14">The sequence shown here is derived from an EMBL/GenBank/DDBJ whole genome shotgun (WGS) entry which is preliminary data.</text>
</comment>
<evidence type="ECO:0000313" key="15">
    <source>
        <dbReference type="Proteomes" id="UP000433101"/>
    </source>
</evidence>
<organism evidence="14 15">
    <name type="scientific">Stappia sediminis</name>
    <dbReference type="NCBI Taxonomy" id="2692190"/>
    <lineage>
        <taxon>Bacteria</taxon>
        <taxon>Pseudomonadati</taxon>
        <taxon>Pseudomonadota</taxon>
        <taxon>Alphaproteobacteria</taxon>
        <taxon>Hyphomicrobiales</taxon>
        <taxon>Stappiaceae</taxon>
        <taxon>Stappia</taxon>
    </lineage>
</organism>
<dbReference type="Pfam" id="PF02823">
    <property type="entry name" value="ATP-synt_DE_N"/>
    <property type="match status" value="1"/>
</dbReference>
<keyword evidence="4 10" id="KW-0813">Transport</keyword>
<evidence type="ECO:0000256" key="12">
    <source>
        <dbReference type="SAM" id="Coils"/>
    </source>
</evidence>
<dbReference type="GO" id="GO:0005524">
    <property type="term" value="F:ATP binding"/>
    <property type="evidence" value="ECO:0007669"/>
    <property type="project" value="UniProtKB-UniRule"/>
</dbReference>
<evidence type="ECO:0000256" key="4">
    <source>
        <dbReference type="ARBA" id="ARBA00022448"/>
    </source>
</evidence>
<dbReference type="SUPFAM" id="SSF51344">
    <property type="entry name" value="Epsilon subunit of F1F0-ATP synthase N-terminal domain"/>
    <property type="match status" value="1"/>
</dbReference>
<sequence>MAEAFNFELVAPERLLVSDEAIEVVVPGTEGQFGVMKGHAPLMSTIRPGILKVRRPNGNVDEYFVRGGFAEAGAEALTVLAEQAIPVKDLNAEDIRSQIQDAEEDVKDAKNDEAKQAAETLLSQLREVETALKAS</sequence>
<dbReference type="InterPro" id="IPR036771">
    <property type="entry name" value="ATPsynth_dsu/esu_N"/>
</dbReference>
<dbReference type="GO" id="GO:0012505">
    <property type="term" value="C:endomembrane system"/>
    <property type="evidence" value="ECO:0007669"/>
    <property type="project" value="UniProtKB-SubCell"/>
</dbReference>
<dbReference type="CDD" id="cd12152">
    <property type="entry name" value="F1-ATPase_delta"/>
    <property type="match status" value="1"/>
</dbReference>
<dbReference type="GO" id="GO:0046933">
    <property type="term" value="F:proton-transporting ATP synthase activity, rotational mechanism"/>
    <property type="evidence" value="ECO:0007669"/>
    <property type="project" value="UniProtKB-UniRule"/>
</dbReference>
<dbReference type="PANTHER" id="PTHR13822">
    <property type="entry name" value="ATP SYNTHASE DELTA/EPSILON CHAIN"/>
    <property type="match status" value="1"/>
</dbReference>
<evidence type="ECO:0000256" key="5">
    <source>
        <dbReference type="ARBA" id="ARBA00022781"/>
    </source>
</evidence>
<dbReference type="NCBIfam" id="NF001851">
    <property type="entry name" value="PRK00571.2-4"/>
    <property type="match status" value="1"/>
</dbReference>
<dbReference type="InterPro" id="IPR020546">
    <property type="entry name" value="ATP_synth_F1_dsu/esu_N"/>
</dbReference>
<evidence type="ECO:0000256" key="7">
    <source>
        <dbReference type="ARBA" id="ARBA00023136"/>
    </source>
</evidence>
<evidence type="ECO:0000256" key="8">
    <source>
        <dbReference type="ARBA" id="ARBA00023196"/>
    </source>
</evidence>
<evidence type="ECO:0000256" key="10">
    <source>
        <dbReference type="HAMAP-Rule" id="MF_00530"/>
    </source>
</evidence>
<evidence type="ECO:0000256" key="2">
    <source>
        <dbReference type="ARBA" id="ARBA00004184"/>
    </source>
</evidence>
<evidence type="ECO:0000256" key="11">
    <source>
        <dbReference type="RuleBase" id="RU003656"/>
    </source>
</evidence>
<evidence type="ECO:0000256" key="3">
    <source>
        <dbReference type="ARBA" id="ARBA00005712"/>
    </source>
</evidence>
<dbReference type="AlphaFoldDB" id="A0A7X3S9E1"/>
<keyword evidence="5 10" id="KW-0375">Hydrogen ion transport</keyword>
<reference evidence="14 15" key="1">
    <citation type="submission" date="2019-12" db="EMBL/GenBank/DDBJ databases">
        <authorList>
            <person name="Li M."/>
        </authorList>
    </citation>
    <scope>NUCLEOTIDE SEQUENCE [LARGE SCALE GENOMIC DNA]</scope>
    <source>
        <strain evidence="14 15">GBMRC 2046</strain>
    </source>
</reference>
<proteinExistence type="inferred from homology"/>
<dbReference type="GO" id="GO:0045259">
    <property type="term" value="C:proton-transporting ATP synthase complex"/>
    <property type="evidence" value="ECO:0007669"/>
    <property type="project" value="UniProtKB-KW"/>
</dbReference>
<dbReference type="Proteomes" id="UP000433101">
    <property type="component" value="Unassembled WGS sequence"/>
</dbReference>
<keyword evidence="10" id="KW-1003">Cell membrane</keyword>
<keyword evidence="12" id="KW-0175">Coiled coil</keyword>
<accession>A0A7X3S9E1</accession>
<comment type="subunit">
    <text evidence="10 11">F-type ATPases have 2 components, CF(1) - the catalytic core - and CF(0) - the membrane proton channel. CF(1) has five subunits: alpha(3), beta(3), gamma(1), delta(1), epsilon(1). CF(0) has three main subunits: a, b and c.</text>
</comment>
<dbReference type="RefSeq" id="WP_160777089.1">
    <property type="nucleotide sequence ID" value="NZ_WUMV01000008.1"/>
</dbReference>
<comment type="subcellular location">
    <subcellularLocation>
        <location evidence="10">Cell membrane</location>
        <topology evidence="10">Peripheral membrane protein</topology>
    </subcellularLocation>
    <subcellularLocation>
        <location evidence="2">Endomembrane system</location>
        <topology evidence="2">Peripheral membrane protein</topology>
    </subcellularLocation>
</comment>
<dbReference type="NCBIfam" id="TIGR01216">
    <property type="entry name" value="ATP_synt_epsi"/>
    <property type="match status" value="1"/>
</dbReference>
<protein>
    <recommendedName>
        <fullName evidence="10">ATP synthase epsilon chain</fullName>
    </recommendedName>
    <alternativeName>
        <fullName evidence="10">ATP synthase F1 sector epsilon subunit</fullName>
    </alternativeName>
    <alternativeName>
        <fullName evidence="10">F-ATPase epsilon subunit</fullName>
    </alternativeName>
</protein>
<feature type="domain" description="ATP synthase F1 complex delta/epsilon subunit N-terminal" evidence="13">
    <location>
        <begin position="5"/>
        <end position="84"/>
    </location>
</feature>
<evidence type="ECO:0000256" key="9">
    <source>
        <dbReference type="ARBA" id="ARBA00023310"/>
    </source>
</evidence>
<keyword evidence="15" id="KW-1185">Reference proteome</keyword>
<name>A0A7X3S9E1_9HYPH</name>
<dbReference type="Gene3D" id="2.60.15.10">
    <property type="entry name" value="F0F1 ATP synthase delta/epsilon subunit, N-terminal"/>
    <property type="match status" value="1"/>
</dbReference>
<feature type="coiled-coil region" evidence="12">
    <location>
        <begin position="92"/>
        <end position="131"/>
    </location>
</feature>
<dbReference type="HAMAP" id="MF_00530">
    <property type="entry name" value="ATP_synth_epsil_bac"/>
    <property type="match status" value="1"/>
</dbReference>
<comment type="function">
    <text evidence="1 10">Produces ATP from ADP in the presence of a proton gradient across the membrane.</text>
</comment>